<feature type="region of interest" description="Disordered" evidence="1">
    <location>
        <begin position="75"/>
        <end position="119"/>
    </location>
</feature>
<sequence>MAATTSTSCSGFWTSHRPAGQRARATSPASCGGKLDGVAAWLINGVASAFFASLERCSCIRVTTVEDGEDFNEMPLILNDGSTRDHHDGSSSGGIRRRRGGRTKKGHGHDAGHVIINEG</sequence>
<accession>A0A7C8Z157</accession>
<proteinExistence type="predicted"/>
<name>A0A7C8Z157_OPUST</name>
<feature type="compositionally biased region" description="Basic residues" evidence="1">
    <location>
        <begin position="95"/>
        <end position="107"/>
    </location>
</feature>
<organism evidence="2">
    <name type="scientific">Opuntia streptacantha</name>
    <name type="common">Prickly pear cactus</name>
    <name type="synonym">Opuntia cardona</name>
    <dbReference type="NCBI Taxonomy" id="393608"/>
    <lineage>
        <taxon>Eukaryota</taxon>
        <taxon>Viridiplantae</taxon>
        <taxon>Streptophyta</taxon>
        <taxon>Embryophyta</taxon>
        <taxon>Tracheophyta</taxon>
        <taxon>Spermatophyta</taxon>
        <taxon>Magnoliopsida</taxon>
        <taxon>eudicotyledons</taxon>
        <taxon>Gunneridae</taxon>
        <taxon>Pentapetalae</taxon>
        <taxon>Caryophyllales</taxon>
        <taxon>Cactineae</taxon>
        <taxon>Cactaceae</taxon>
        <taxon>Opuntioideae</taxon>
        <taxon>Opuntia</taxon>
    </lineage>
</organism>
<reference evidence="2" key="2">
    <citation type="submission" date="2020-07" db="EMBL/GenBank/DDBJ databases">
        <authorList>
            <person name="Vera ALvarez R."/>
            <person name="Arias-Moreno D.M."/>
            <person name="Jimenez-Jacinto V."/>
            <person name="Jimenez-Bremont J.F."/>
            <person name="Swaminathan K."/>
            <person name="Moose S.P."/>
            <person name="Guerrero-Gonzalez M.L."/>
            <person name="Marino-Ramirez L."/>
            <person name="Landsman D."/>
            <person name="Rodriguez-Kessler M."/>
            <person name="Delgado-Sanchez P."/>
        </authorList>
    </citation>
    <scope>NUCLEOTIDE SEQUENCE</scope>
    <source>
        <tissue evidence="2">Cladode</tissue>
    </source>
</reference>
<feature type="region of interest" description="Disordered" evidence="1">
    <location>
        <begin position="1"/>
        <end position="30"/>
    </location>
</feature>
<evidence type="ECO:0000313" key="2">
    <source>
        <dbReference type="EMBL" id="MBA4631818.1"/>
    </source>
</evidence>
<dbReference type="EMBL" id="GISG01079587">
    <property type="protein sequence ID" value="MBA4631818.1"/>
    <property type="molecule type" value="Transcribed_RNA"/>
</dbReference>
<dbReference type="PANTHER" id="PTHR34061">
    <property type="entry name" value="PROTEIN, PUTATIVE-RELATED"/>
    <property type="match status" value="1"/>
</dbReference>
<dbReference type="PANTHER" id="PTHR34061:SF2">
    <property type="entry name" value="PROTEIN, PUTATIVE-RELATED"/>
    <property type="match status" value="1"/>
</dbReference>
<evidence type="ECO:0000256" key="1">
    <source>
        <dbReference type="SAM" id="MobiDB-lite"/>
    </source>
</evidence>
<dbReference type="AlphaFoldDB" id="A0A7C8Z157"/>
<protein>
    <submittedName>
        <fullName evidence="2">Uncharacterized protein</fullName>
    </submittedName>
</protein>
<reference evidence="2" key="1">
    <citation type="journal article" date="2013" name="J. Plant Res.">
        <title>Effect of fungi and light on seed germination of three Opuntia species from semiarid lands of central Mexico.</title>
        <authorList>
            <person name="Delgado-Sanchez P."/>
            <person name="Jimenez-Bremont J.F."/>
            <person name="Guerrero-Gonzalez Mde L."/>
            <person name="Flores J."/>
        </authorList>
    </citation>
    <scope>NUCLEOTIDE SEQUENCE</scope>
    <source>
        <tissue evidence="2">Cladode</tissue>
    </source>
</reference>
<feature type="compositionally biased region" description="Polar residues" evidence="1">
    <location>
        <begin position="1"/>
        <end position="13"/>
    </location>
</feature>
<dbReference type="EMBL" id="GISG01079588">
    <property type="protein sequence ID" value="MBA4631819.1"/>
    <property type="molecule type" value="Transcribed_RNA"/>
</dbReference>